<sequence length="97" mass="10399">MTMGIRFLLHCLAGGTIGVCTVFFALVGALVMAFFTNRDVVIPGIIRIWRSTENGAVALNFVPDAVGMIVAGAAIAVVYVIVRMLVGHRPRRARVAE</sequence>
<comment type="caution">
    <text evidence="2">The sequence shown here is derived from an EMBL/GenBank/DDBJ whole genome shotgun (WGS) entry which is preliminary data.</text>
</comment>
<accession>A0A0F0LLF1</accession>
<feature type="transmembrane region" description="Helical" evidence="1">
    <location>
        <begin position="7"/>
        <end position="35"/>
    </location>
</feature>
<keyword evidence="1" id="KW-0812">Transmembrane</keyword>
<name>A0A0F0LLF1_9MICO</name>
<dbReference type="STRING" id="582680.RS86_01145"/>
<evidence type="ECO:0000313" key="2">
    <source>
        <dbReference type="EMBL" id="KJL34047.1"/>
    </source>
</evidence>
<gene>
    <name evidence="2" type="ORF">RS86_01145</name>
</gene>
<evidence type="ECO:0000313" key="3">
    <source>
        <dbReference type="Proteomes" id="UP000033740"/>
    </source>
</evidence>
<dbReference type="AlphaFoldDB" id="A0A0F0LLF1"/>
<dbReference type="EMBL" id="JYIX01000030">
    <property type="protein sequence ID" value="KJL34047.1"/>
    <property type="molecule type" value="Genomic_DNA"/>
</dbReference>
<dbReference type="Proteomes" id="UP000033740">
    <property type="component" value="Unassembled WGS sequence"/>
</dbReference>
<keyword evidence="3" id="KW-1185">Reference proteome</keyword>
<protein>
    <submittedName>
        <fullName evidence="2">Uncharacterized protein</fullName>
    </submittedName>
</protein>
<proteinExistence type="predicted"/>
<dbReference type="PATRIC" id="fig|582680.6.peg.1180"/>
<dbReference type="RefSeq" id="WP_045271264.1">
    <property type="nucleotide sequence ID" value="NZ_JYIX01000030.1"/>
</dbReference>
<evidence type="ECO:0000256" key="1">
    <source>
        <dbReference type="SAM" id="Phobius"/>
    </source>
</evidence>
<keyword evidence="1" id="KW-0472">Membrane</keyword>
<keyword evidence="1" id="KW-1133">Transmembrane helix</keyword>
<reference evidence="2 3" key="1">
    <citation type="submission" date="2015-02" db="EMBL/GenBank/DDBJ databases">
        <title>Draft genome sequences of ten Microbacterium spp. with emphasis on heavy metal contaminated environments.</title>
        <authorList>
            <person name="Corretto E."/>
        </authorList>
    </citation>
    <scope>NUCLEOTIDE SEQUENCE [LARGE SCALE GENOMIC DNA]</scope>
    <source>
        <strain evidence="2 3">ARN176</strain>
    </source>
</reference>
<feature type="transmembrane region" description="Helical" evidence="1">
    <location>
        <begin position="65"/>
        <end position="86"/>
    </location>
</feature>
<organism evidence="2 3">
    <name type="scientific">Microbacterium azadirachtae</name>
    <dbReference type="NCBI Taxonomy" id="582680"/>
    <lineage>
        <taxon>Bacteria</taxon>
        <taxon>Bacillati</taxon>
        <taxon>Actinomycetota</taxon>
        <taxon>Actinomycetes</taxon>
        <taxon>Micrococcales</taxon>
        <taxon>Microbacteriaceae</taxon>
        <taxon>Microbacterium</taxon>
    </lineage>
</organism>